<dbReference type="HOGENOM" id="CLU_2446813_0_0_1"/>
<dbReference type="Proteomes" id="UP000000709">
    <property type="component" value="Unassembled WGS sequence"/>
</dbReference>
<dbReference type="KEGG" id="spaa:SPAPADRAFT_63616"/>
<gene>
    <name evidence="1" type="ORF">SPAPADRAFT_63616</name>
</gene>
<feature type="non-terminal residue" evidence="1">
    <location>
        <position position="1"/>
    </location>
</feature>
<dbReference type="AlphaFoldDB" id="G3AVU6"/>
<name>G3AVU6_SPAPN</name>
<dbReference type="OrthoDB" id="629492at2759"/>
<dbReference type="STRING" id="619300.G3AVU6"/>
<accession>G3AVU6</accession>
<organism evidence="2">
    <name type="scientific">Spathaspora passalidarum (strain NRRL Y-27907 / 11-Y1)</name>
    <dbReference type="NCBI Taxonomy" id="619300"/>
    <lineage>
        <taxon>Eukaryota</taxon>
        <taxon>Fungi</taxon>
        <taxon>Dikarya</taxon>
        <taxon>Ascomycota</taxon>
        <taxon>Saccharomycotina</taxon>
        <taxon>Pichiomycetes</taxon>
        <taxon>Debaryomycetaceae</taxon>
        <taxon>Spathaspora</taxon>
    </lineage>
</organism>
<dbReference type="InParanoid" id="G3AVU6"/>
<dbReference type="RefSeq" id="XP_007377757.1">
    <property type="nucleotide sequence ID" value="XM_007377695.1"/>
</dbReference>
<keyword evidence="2" id="KW-1185">Reference proteome</keyword>
<dbReference type="EMBL" id="GL996506">
    <property type="protein sequence ID" value="EGW29991.1"/>
    <property type="molecule type" value="Genomic_DNA"/>
</dbReference>
<protein>
    <submittedName>
        <fullName evidence="1">Uncharacterized protein</fullName>
    </submittedName>
</protein>
<reference evidence="1 2" key="1">
    <citation type="journal article" date="2011" name="Proc. Natl. Acad. Sci. U.S.A.">
        <title>Comparative genomics of xylose-fermenting fungi for enhanced biofuel production.</title>
        <authorList>
            <person name="Wohlbach D.J."/>
            <person name="Kuo A."/>
            <person name="Sato T.K."/>
            <person name="Potts K.M."/>
            <person name="Salamov A.A."/>
            <person name="LaButti K.M."/>
            <person name="Sun H."/>
            <person name="Clum A."/>
            <person name="Pangilinan J.L."/>
            <person name="Lindquist E.A."/>
            <person name="Lucas S."/>
            <person name="Lapidus A."/>
            <person name="Jin M."/>
            <person name="Gunawan C."/>
            <person name="Balan V."/>
            <person name="Dale B.E."/>
            <person name="Jeffries T.W."/>
            <person name="Zinkel R."/>
            <person name="Barry K.W."/>
            <person name="Grigoriev I.V."/>
            <person name="Gasch A.P."/>
        </authorList>
    </citation>
    <scope>NUCLEOTIDE SEQUENCE [LARGE SCALE GENOMIC DNA]</scope>
    <source>
        <strain evidence="2">NRRL Y-27907 / 11-Y1</strain>
    </source>
</reference>
<sequence>PIRFFNKSVYLLQKEFHCELKELSKGDKDEFQIKMTNLSIKYNEQIKQLVGMFKHKYGGQDKREPPDILCDPISFNLLHDPRHYSFGPLF</sequence>
<evidence type="ECO:0000313" key="1">
    <source>
        <dbReference type="EMBL" id="EGW29991.1"/>
    </source>
</evidence>
<dbReference type="GeneID" id="18874834"/>
<evidence type="ECO:0000313" key="2">
    <source>
        <dbReference type="Proteomes" id="UP000000709"/>
    </source>
</evidence>
<proteinExistence type="predicted"/>